<dbReference type="InterPro" id="IPR031304">
    <property type="entry name" value="SLT_2"/>
</dbReference>
<dbReference type="InterPro" id="IPR043426">
    <property type="entry name" value="MltB-like"/>
</dbReference>
<dbReference type="Pfam" id="PF13406">
    <property type="entry name" value="SLT_2"/>
    <property type="match status" value="1"/>
</dbReference>
<feature type="region of interest" description="Disordered" evidence="1">
    <location>
        <begin position="27"/>
        <end position="88"/>
    </location>
</feature>
<dbReference type="EMBL" id="VIRS01000058">
    <property type="protein sequence ID" value="TQS39755.1"/>
    <property type="molecule type" value="Genomic_DNA"/>
</dbReference>
<feature type="compositionally biased region" description="Pro residues" evidence="1">
    <location>
        <begin position="32"/>
        <end position="42"/>
    </location>
</feature>
<dbReference type="GO" id="GO:0008933">
    <property type="term" value="F:peptidoglycan lytic transglycosylase activity"/>
    <property type="evidence" value="ECO:0007669"/>
    <property type="project" value="TreeGrafter"/>
</dbReference>
<dbReference type="GO" id="GO:0009253">
    <property type="term" value="P:peptidoglycan catabolic process"/>
    <property type="evidence" value="ECO:0007669"/>
    <property type="project" value="TreeGrafter"/>
</dbReference>
<feature type="compositionally biased region" description="Low complexity" evidence="1">
    <location>
        <begin position="43"/>
        <end position="55"/>
    </location>
</feature>
<dbReference type="OrthoDB" id="9796191at2"/>
<protein>
    <submittedName>
        <fullName evidence="3">Murein transglycosylase</fullName>
    </submittedName>
</protein>
<gene>
    <name evidence="3" type="ORF">FL583_38360</name>
</gene>
<reference evidence="3 4" key="1">
    <citation type="submission" date="2019-07" db="EMBL/GenBank/DDBJ databases">
        <title>Cryptosporangium phraense sp. nov., isolated from plant litter.</title>
        <authorList>
            <person name="Suriyachadkun C."/>
        </authorList>
    </citation>
    <scope>NUCLEOTIDE SEQUENCE [LARGE SCALE GENOMIC DNA]</scope>
    <source>
        <strain evidence="3 4">A-T 5661</strain>
    </source>
</reference>
<dbReference type="Proteomes" id="UP000317982">
    <property type="component" value="Unassembled WGS sequence"/>
</dbReference>
<name>A0A545AGH2_9ACTN</name>
<evidence type="ECO:0000256" key="1">
    <source>
        <dbReference type="SAM" id="MobiDB-lite"/>
    </source>
</evidence>
<proteinExistence type="predicted"/>
<accession>A0A545AGH2</accession>
<dbReference type="CDD" id="cd13399">
    <property type="entry name" value="Slt35-like"/>
    <property type="match status" value="1"/>
</dbReference>
<evidence type="ECO:0000259" key="2">
    <source>
        <dbReference type="Pfam" id="PF13406"/>
    </source>
</evidence>
<dbReference type="InterPro" id="IPR023346">
    <property type="entry name" value="Lysozyme-like_dom_sf"/>
</dbReference>
<dbReference type="InParanoid" id="A0A545AGH2"/>
<dbReference type="AlphaFoldDB" id="A0A545AGH2"/>
<dbReference type="Gene3D" id="1.10.530.10">
    <property type="match status" value="1"/>
</dbReference>
<sequence>MPVAGAAAFVLCLVSASWMVWGWSRSDEAPPLSAPPPPPPVVATPATPSVAPPTLEAGAVAPTSQPLEPSPSGQALVPDRPEETSPRPADALAHWANALRQIDIPPVALQAYGYAEAVLTKAKPNCKLSWTLLAGIGAVESNHGRYGGARLAPDGTSSKPIIGVPLAGIGVERVRDTDGGTLDGDRTWDRAIGPMQFLPSTWKAWSVDADHNGRADPYDIDDASLAAGYYLCAGGQNLSTADGWSAAVFSYNRVPEYVQRVYEFADAYGRAT</sequence>
<evidence type="ECO:0000313" key="3">
    <source>
        <dbReference type="EMBL" id="TQS39755.1"/>
    </source>
</evidence>
<comment type="caution">
    <text evidence="3">The sequence shown here is derived from an EMBL/GenBank/DDBJ whole genome shotgun (WGS) entry which is preliminary data.</text>
</comment>
<evidence type="ECO:0000313" key="4">
    <source>
        <dbReference type="Proteomes" id="UP000317982"/>
    </source>
</evidence>
<dbReference type="PANTHER" id="PTHR30163">
    <property type="entry name" value="MEMBRANE-BOUND LYTIC MUREIN TRANSGLYCOSYLASE B"/>
    <property type="match status" value="1"/>
</dbReference>
<feature type="compositionally biased region" description="Polar residues" evidence="1">
    <location>
        <begin position="62"/>
        <end position="73"/>
    </location>
</feature>
<feature type="domain" description="Transglycosylase SLT" evidence="2">
    <location>
        <begin position="188"/>
        <end position="234"/>
    </location>
</feature>
<organism evidence="3 4">
    <name type="scientific">Cryptosporangium phraense</name>
    <dbReference type="NCBI Taxonomy" id="2593070"/>
    <lineage>
        <taxon>Bacteria</taxon>
        <taxon>Bacillati</taxon>
        <taxon>Actinomycetota</taxon>
        <taxon>Actinomycetes</taxon>
        <taxon>Cryptosporangiales</taxon>
        <taxon>Cryptosporangiaceae</taxon>
        <taxon>Cryptosporangium</taxon>
    </lineage>
</organism>
<dbReference type="PANTHER" id="PTHR30163:SF8">
    <property type="entry name" value="LYTIC MUREIN TRANSGLYCOSYLASE"/>
    <property type="match status" value="1"/>
</dbReference>
<dbReference type="SUPFAM" id="SSF53955">
    <property type="entry name" value="Lysozyme-like"/>
    <property type="match status" value="1"/>
</dbReference>
<keyword evidence="4" id="KW-1185">Reference proteome</keyword>